<keyword evidence="3 6" id="KW-0032">Aminotransferase</keyword>
<dbReference type="NCBIfam" id="NF004975">
    <property type="entry name" value="PRK06348.1"/>
    <property type="match status" value="1"/>
</dbReference>
<dbReference type="InterPro" id="IPR050596">
    <property type="entry name" value="AspAT/PAT-like"/>
</dbReference>
<keyword evidence="4 6" id="KW-0808">Transferase</keyword>
<dbReference type="Pfam" id="PF00155">
    <property type="entry name" value="Aminotran_1_2"/>
    <property type="match status" value="1"/>
</dbReference>
<dbReference type="InterPro" id="IPR015422">
    <property type="entry name" value="PyrdxlP-dep_Trfase_small"/>
</dbReference>
<dbReference type="InterPro" id="IPR015421">
    <property type="entry name" value="PyrdxlP-dep_Trfase_major"/>
</dbReference>
<evidence type="ECO:0000256" key="3">
    <source>
        <dbReference type="ARBA" id="ARBA00022576"/>
    </source>
</evidence>
<evidence type="ECO:0000256" key="2">
    <source>
        <dbReference type="ARBA" id="ARBA00007441"/>
    </source>
</evidence>
<dbReference type="Proteomes" id="UP001623661">
    <property type="component" value="Unassembled WGS sequence"/>
</dbReference>
<dbReference type="GO" id="GO:0008483">
    <property type="term" value="F:transaminase activity"/>
    <property type="evidence" value="ECO:0007669"/>
    <property type="project" value="UniProtKB-KW"/>
</dbReference>
<reference evidence="8 9" key="1">
    <citation type="submission" date="2024-11" db="EMBL/GenBank/DDBJ databases">
        <authorList>
            <person name="Heng Y.C."/>
            <person name="Lim A.C.H."/>
            <person name="Lee J.K.Y."/>
            <person name="Kittelmann S."/>
        </authorList>
    </citation>
    <scope>NUCLEOTIDE SEQUENCE [LARGE SCALE GENOMIC DNA]</scope>
    <source>
        <strain evidence="8 9">WILCCON 0202</strain>
    </source>
</reference>
<protein>
    <recommendedName>
        <fullName evidence="6">Aminotransferase</fullName>
        <ecNumber evidence="6">2.6.1.-</ecNumber>
    </recommendedName>
</protein>
<evidence type="ECO:0000259" key="7">
    <source>
        <dbReference type="Pfam" id="PF00155"/>
    </source>
</evidence>
<feature type="domain" description="Aminotransferase class I/classII large" evidence="7">
    <location>
        <begin position="28"/>
        <end position="378"/>
    </location>
</feature>
<dbReference type="Gene3D" id="3.40.640.10">
    <property type="entry name" value="Type I PLP-dependent aspartate aminotransferase-like (Major domain)"/>
    <property type="match status" value="1"/>
</dbReference>
<dbReference type="CDD" id="cd00609">
    <property type="entry name" value="AAT_like"/>
    <property type="match status" value="1"/>
</dbReference>
<dbReference type="RefSeq" id="WP_406763995.1">
    <property type="nucleotide sequence ID" value="NZ_JBJHZY010000001.1"/>
</dbReference>
<keyword evidence="9" id="KW-1185">Reference proteome</keyword>
<evidence type="ECO:0000256" key="4">
    <source>
        <dbReference type="ARBA" id="ARBA00022679"/>
    </source>
</evidence>
<dbReference type="PANTHER" id="PTHR46383">
    <property type="entry name" value="ASPARTATE AMINOTRANSFERASE"/>
    <property type="match status" value="1"/>
</dbReference>
<dbReference type="PANTHER" id="PTHR46383:SF1">
    <property type="entry name" value="ASPARTATE AMINOTRANSFERASE"/>
    <property type="match status" value="1"/>
</dbReference>
<evidence type="ECO:0000256" key="6">
    <source>
        <dbReference type="RuleBase" id="RU000481"/>
    </source>
</evidence>
<name>A0ABW8TNW6_9CLOT</name>
<dbReference type="InterPro" id="IPR004839">
    <property type="entry name" value="Aminotransferase_I/II_large"/>
</dbReference>
<dbReference type="InterPro" id="IPR015424">
    <property type="entry name" value="PyrdxlP-dep_Trfase"/>
</dbReference>
<gene>
    <name evidence="8" type="ORF">ACJDUH_04670</name>
</gene>
<dbReference type="InterPro" id="IPR004838">
    <property type="entry name" value="NHTrfase_class1_PyrdxlP-BS"/>
</dbReference>
<proteinExistence type="inferred from homology"/>
<comment type="cofactor">
    <cofactor evidence="1 6">
        <name>pyridoxal 5'-phosphate</name>
        <dbReference type="ChEBI" id="CHEBI:597326"/>
    </cofactor>
</comment>
<keyword evidence="5" id="KW-0663">Pyridoxal phosphate</keyword>
<dbReference type="EMBL" id="JBJHZY010000001">
    <property type="protein sequence ID" value="MFL0267390.1"/>
    <property type="molecule type" value="Genomic_DNA"/>
</dbReference>
<evidence type="ECO:0000256" key="1">
    <source>
        <dbReference type="ARBA" id="ARBA00001933"/>
    </source>
</evidence>
<evidence type="ECO:0000256" key="5">
    <source>
        <dbReference type="ARBA" id="ARBA00022898"/>
    </source>
</evidence>
<dbReference type="Gene3D" id="3.90.1150.10">
    <property type="entry name" value="Aspartate Aminotransferase, domain 1"/>
    <property type="match status" value="1"/>
</dbReference>
<dbReference type="PROSITE" id="PS00105">
    <property type="entry name" value="AA_TRANSFER_CLASS_1"/>
    <property type="match status" value="1"/>
</dbReference>
<evidence type="ECO:0000313" key="9">
    <source>
        <dbReference type="Proteomes" id="UP001623661"/>
    </source>
</evidence>
<dbReference type="SUPFAM" id="SSF53383">
    <property type="entry name" value="PLP-dependent transferases"/>
    <property type="match status" value="1"/>
</dbReference>
<accession>A0ABW8TNW6</accession>
<evidence type="ECO:0000313" key="8">
    <source>
        <dbReference type="EMBL" id="MFL0267390.1"/>
    </source>
</evidence>
<comment type="similarity">
    <text evidence="2 6">Belongs to the class-I pyridoxal-phosphate-dependent aminotransferase family.</text>
</comment>
<comment type="caution">
    <text evidence="8">The sequence shown here is derived from an EMBL/GenBank/DDBJ whole genome shotgun (WGS) entry which is preliminary data.</text>
</comment>
<dbReference type="EC" id="2.6.1.-" evidence="6"/>
<sequence length="384" mass="42820">MQRRFLAKKYLNYEPTPMSSNSSLLGDKDIINLSIGDPDLITNKIIIEEAFKDAVKGHTKYTKPSGNPELKTEIIKFYKEEYKITVMESEIMVTVGACHAMYLALKAIIDEGDEVIVPEPYFTPYKDQIEQAQGKIVTLVTSEDEGFNININELEKLVNENTKAIIINSPNNPTGACYDRGTLEALAKLAIEKDLIIISDEVYDAFMFKEKFTPILSIDGMKERSILLGSFSKGYAMTGWRIGFAIAPDYIINCIVEINEGICFSAPSISQRGAIYALKNRNIIQPEIISEFYERMVYAANRLNEIKGISVLEPLGSIYLFPNIKGTGMASAEFSEFLLKNAKVAVLSGDGFGESGEGYVRIACTVSIEQLKEAFDRIQRLLEG</sequence>
<organism evidence="8 9">
    <name type="scientific">Candidatus Clostridium radicumherbarum</name>
    <dbReference type="NCBI Taxonomy" id="3381662"/>
    <lineage>
        <taxon>Bacteria</taxon>
        <taxon>Bacillati</taxon>
        <taxon>Bacillota</taxon>
        <taxon>Clostridia</taxon>
        <taxon>Eubacteriales</taxon>
        <taxon>Clostridiaceae</taxon>
        <taxon>Clostridium</taxon>
    </lineage>
</organism>